<gene>
    <name evidence="4" type="ORF">COX36_03105</name>
</gene>
<dbReference type="AlphaFoldDB" id="A0A2G9YW99"/>
<keyword evidence="1 2" id="KW-0597">Phosphoprotein</keyword>
<dbReference type="PROSITE" id="PS50110">
    <property type="entry name" value="RESPONSE_REGULATORY"/>
    <property type="match status" value="1"/>
</dbReference>
<dbReference type="Proteomes" id="UP000230273">
    <property type="component" value="Unassembled WGS sequence"/>
</dbReference>
<comment type="caution">
    <text evidence="4">The sequence shown here is derived from an EMBL/GenBank/DDBJ whole genome shotgun (WGS) entry which is preliminary data.</text>
</comment>
<name>A0A2G9YW99_9BACT</name>
<evidence type="ECO:0000256" key="2">
    <source>
        <dbReference type="PROSITE-ProRule" id="PRU00169"/>
    </source>
</evidence>
<dbReference type="InterPro" id="IPR001789">
    <property type="entry name" value="Sig_transdc_resp-reg_receiver"/>
</dbReference>
<feature type="modified residue" description="4-aspartylphosphate" evidence="2">
    <location>
        <position position="52"/>
    </location>
</feature>
<dbReference type="InterPro" id="IPR050595">
    <property type="entry name" value="Bact_response_regulator"/>
</dbReference>
<feature type="domain" description="Response regulatory" evidence="3">
    <location>
        <begin position="3"/>
        <end position="119"/>
    </location>
</feature>
<proteinExistence type="predicted"/>
<dbReference type="PANTHER" id="PTHR44591">
    <property type="entry name" value="STRESS RESPONSE REGULATOR PROTEIN 1"/>
    <property type="match status" value="1"/>
</dbReference>
<dbReference type="EMBL" id="PCRP01000049">
    <property type="protein sequence ID" value="PIP23482.1"/>
    <property type="molecule type" value="Genomic_DNA"/>
</dbReference>
<evidence type="ECO:0000313" key="4">
    <source>
        <dbReference type="EMBL" id="PIP23482.1"/>
    </source>
</evidence>
<dbReference type="InterPro" id="IPR011006">
    <property type="entry name" value="CheY-like_superfamily"/>
</dbReference>
<dbReference type="SMART" id="SM00448">
    <property type="entry name" value="REC"/>
    <property type="match status" value="1"/>
</dbReference>
<evidence type="ECO:0000256" key="1">
    <source>
        <dbReference type="ARBA" id="ARBA00022553"/>
    </source>
</evidence>
<evidence type="ECO:0000259" key="3">
    <source>
        <dbReference type="PROSITE" id="PS50110"/>
    </source>
</evidence>
<protein>
    <submittedName>
        <fullName evidence="4">Response regulator</fullName>
    </submittedName>
</protein>
<dbReference type="Gene3D" id="3.40.50.2300">
    <property type="match status" value="1"/>
</dbReference>
<dbReference type="Pfam" id="PF00072">
    <property type="entry name" value="Response_reg"/>
    <property type="match status" value="1"/>
</dbReference>
<dbReference type="PANTHER" id="PTHR44591:SF3">
    <property type="entry name" value="RESPONSE REGULATORY DOMAIN-CONTAINING PROTEIN"/>
    <property type="match status" value="1"/>
</dbReference>
<dbReference type="SUPFAM" id="SSF52172">
    <property type="entry name" value="CheY-like"/>
    <property type="match status" value="1"/>
</dbReference>
<accession>A0A2G9YW99</accession>
<reference evidence="4 5" key="1">
    <citation type="submission" date="2017-09" db="EMBL/GenBank/DDBJ databases">
        <title>Depth-based differentiation of microbial function through sediment-hosted aquifers and enrichment of novel symbionts in the deep terrestrial subsurface.</title>
        <authorList>
            <person name="Probst A.J."/>
            <person name="Ladd B."/>
            <person name="Jarett J.K."/>
            <person name="Geller-Mcgrath D.E."/>
            <person name="Sieber C.M."/>
            <person name="Emerson J.B."/>
            <person name="Anantharaman K."/>
            <person name="Thomas B.C."/>
            <person name="Malmstrom R."/>
            <person name="Stieglmeier M."/>
            <person name="Klingl A."/>
            <person name="Woyke T."/>
            <person name="Ryan C.M."/>
            <person name="Banfield J.F."/>
        </authorList>
    </citation>
    <scope>NUCLEOTIDE SEQUENCE [LARGE SCALE GENOMIC DNA]</scope>
    <source>
        <strain evidence="4">CG23_combo_of_CG06-09_8_20_14_all_38_19</strain>
    </source>
</reference>
<dbReference type="GO" id="GO:0000160">
    <property type="term" value="P:phosphorelay signal transduction system"/>
    <property type="evidence" value="ECO:0007669"/>
    <property type="project" value="InterPro"/>
</dbReference>
<organism evidence="4 5">
    <name type="scientific">Candidatus Nealsonbacteria bacterium CG23_combo_of_CG06-09_8_20_14_all_38_19</name>
    <dbReference type="NCBI Taxonomy" id="1974721"/>
    <lineage>
        <taxon>Bacteria</taxon>
        <taxon>Candidatus Nealsoniibacteriota</taxon>
    </lineage>
</organism>
<evidence type="ECO:0000313" key="5">
    <source>
        <dbReference type="Proteomes" id="UP000230273"/>
    </source>
</evidence>
<sequence length="122" mass="13744">MKKILFIEDESALQKAFGEIFKQENYEMISALDGEVGLRLAKLKKPDLILLDLILPKKHGFEVLKALKEDTQTKDTPVIVLTNLEEAAEVEKALELGATTYLVKAQYSLEEVLEKIKRALGE</sequence>